<dbReference type="Proteomes" id="UP000244336">
    <property type="component" value="Chromosome 1"/>
</dbReference>
<gene>
    <name evidence="2" type="ORF">GQ55_1G063100</name>
</gene>
<accession>A0A2T7F2V7</accession>
<dbReference type="EMBL" id="CM009749">
    <property type="protein sequence ID" value="PUZ74410.1"/>
    <property type="molecule type" value="Genomic_DNA"/>
</dbReference>
<protein>
    <submittedName>
        <fullName evidence="2">Uncharacterized protein</fullName>
    </submittedName>
</protein>
<feature type="region of interest" description="Disordered" evidence="1">
    <location>
        <begin position="112"/>
        <end position="143"/>
    </location>
</feature>
<organism evidence="2 3">
    <name type="scientific">Panicum hallii var. hallii</name>
    <dbReference type="NCBI Taxonomy" id="1504633"/>
    <lineage>
        <taxon>Eukaryota</taxon>
        <taxon>Viridiplantae</taxon>
        <taxon>Streptophyta</taxon>
        <taxon>Embryophyta</taxon>
        <taxon>Tracheophyta</taxon>
        <taxon>Spermatophyta</taxon>
        <taxon>Magnoliopsida</taxon>
        <taxon>Liliopsida</taxon>
        <taxon>Poales</taxon>
        <taxon>Poaceae</taxon>
        <taxon>PACMAD clade</taxon>
        <taxon>Panicoideae</taxon>
        <taxon>Panicodae</taxon>
        <taxon>Paniceae</taxon>
        <taxon>Panicinae</taxon>
        <taxon>Panicum</taxon>
        <taxon>Panicum sect. Panicum</taxon>
    </lineage>
</organism>
<evidence type="ECO:0000313" key="2">
    <source>
        <dbReference type="EMBL" id="PUZ74410.1"/>
    </source>
</evidence>
<feature type="region of interest" description="Disordered" evidence="1">
    <location>
        <begin position="1"/>
        <end position="30"/>
    </location>
</feature>
<evidence type="ECO:0000313" key="3">
    <source>
        <dbReference type="Proteomes" id="UP000244336"/>
    </source>
</evidence>
<feature type="compositionally biased region" description="Pro residues" evidence="1">
    <location>
        <begin position="1"/>
        <end position="11"/>
    </location>
</feature>
<dbReference type="AlphaFoldDB" id="A0A2T7F2V7"/>
<feature type="region of interest" description="Disordered" evidence="1">
    <location>
        <begin position="55"/>
        <end position="94"/>
    </location>
</feature>
<sequence length="143" mass="14813">MSSTPQPPSPAPAEQWVRRTPATPLNPASPLCPKLCSSRGGMAIPILADMCWPRPRCASTDDDTTPAARTAASSSSGSGAAAACARAGSRAPTGHGSMCLSTLLISRSIFLSSPRDSRPAVRNRSAPAAWDSSRRRGAPSWTP</sequence>
<dbReference type="Gramene" id="PUZ74410">
    <property type="protein sequence ID" value="PUZ74410"/>
    <property type="gene ID" value="GQ55_1G063100"/>
</dbReference>
<reference evidence="2 3" key="1">
    <citation type="submission" date="2018-04" db="EMBL/GenBank/DDBJ databases">
        <title>WGS assembly of Panicum hallii var. hallii HAL2.</title>
        <authorList>
            <person name="Lovell J."/>
            <person name="Jenkins J."/>
            <person name="Lowry D."/>
            <person name="Mamidi S."/>
            <person name="Sreedasyam A."/>
            <person name="Weng X."/>
            <person name="Barry K."/>
            <person name="Bonette J."/>
            <person name="Campitelli B."/>
            <person name="Daum C."/>
            <person name="Gordon S."/>
            <person name="Gould B."/>
            <person name="Lipzen A."/>
            <person name="MacQueen A."/>
            <person name="Palacio-Mejia J."/>
            <person name="Plott C."/>
            <person name="Shakirov E."/>
            <person name="Shu S."/>
            <person name="Yoshinaga Y."/>
            <person name="Zane M."/>
            <person name="Rokhsar D."/>
            <person name="Grimwood J."/>
            <person name="Schmutz J."/>
            <person name="Juenger T."/>
        </authorList>
    </citation>
    <scope>NUCLEOTIDE SEQUENCE [LARGE SCALE GENOMIC DNA]</scope>
    <source>
        <strain evidence="3">cv. HAL2</strain>
    </source>
</reference>
<name>A0A2T7F2V7_9POAL</name>
<keyword evidence="3" id="KW-1185">Reference proteome</keyword>
<proteinExistence type="predicted"/>
<evidence type="ECO:0000256" key="1">
    <source>
        <dbReference type="SAM" id="MobiDB-lite"/>
    </source>
</evidence>
<feature type="compositionally biased region" description="Low complexity" evidence="1">
    <location>
        <begin position="65"/>
        <end position="93"/>
    </location>
</feature>